<name>A0AAD6M7D4_9ROSI</name>
<reference evidence="1" key="1">
    <citation type="journal article" date="2023" name="Mol. Ecol. Resour.">
        <title>Chromosome-level genome assembly of a triploid poplar Populus alba 'Berolinensis'.</title>
        <authorList>
            <person name="Chen S."/>
            <person name="Yu Y."/>
            <person name="Wang X."/>
            <person name="Wang S."/>
            <person name="Zhang T."/>
            <person name="Zhou Y."/>
            <person name="He R."/>
            <person name="Meng N."/>
            <person name="Wang Y."/>
            <person name="Liu W."/>
            <person name="Liu Z."/>
            <person name="Liu J."/>
            <person name="Guo Q."/>
            <person name="Huang H."/>
            <person name="Sederoff R.R."/>
            <person name="Wang G."/>
            <person name="Qu G."/>
            <person name="Chen S."/>
        </authorList>
    </citation>
    <scope>NUCLEOTIDE SEQUENCE</scope>
    <source>
        <strain evidence="1">SC-2020</strain>
    </source>
</reference>
<dbReference type="Proteomes" id="UP001164929">
    <property type="component" value="Chromosome 11"/>
</dbReference>
<comment type="caution">
    <text evidence="1">The sequence shown here is derived from an EMBL/GenBank/DDBJ whole genome shotgun (WGS) entry which is preliminary data.</text>
</comment>
<evidence type="ECO:0000313" key="2">
    <source>
        <dbReference type="Proteomes" id="UP001164929"/>
    </source>
</evidence>
<gene>
    <name evidence="1" type="ORF">NC653_027199</name>
</gene>
<accession>A0AAD6M7D4</accession>
<organism evidence="1 2">
    <name type="scientific">Populus alba x Populus x berolinensis</name>
    <dbReference type="NCBI Taxonomy" id="444605"/>
    <lineage>
        <taxon>Eukaryota</taxon>
        <taxon>Viridiplantae</taxon>
        <taxon>Streptophyta</taxon>
        <taxon>Embryophyta</taxon>
        <taxon>Tracheophyta</taxon>
        <taxon>Spermatophyta</taxon>
        <taxon>Magnoliopsida</taxon>
        <taxon>eudicotyledons</taxon>
        <taxon>Gunneridae</taxon>
        <taxon>Pentapetalae</taxon>
        <taxon>rosids</taxon>
        <taxon>fabids</taxon>
        <taxon>Malpighiales</taxon>
        <taxon>Salicaceae</taxon>
        <taxon>Saliceae</taxon>
        <taxon>Populus</taxon>
    </lineage>
</organism>
<protein>
    <submittedName>
        <fullName evidence="1">Uncharacterized protein</fullName>
    </submittedName>
</protein>
<dbReference type="AlphaFoldDB" id="A0AAD6M7D4"/>
<sequence length="78" mass="8641">MTRVLYQSGMTVVQRKKEQASMCDSSTIKSLRDSACSKRPDHGRKLDGIFSPAIIHLQSPPHKENITDKVACPVSLCL</sequence>
<dbReference type="EMBL" id="JAQIZT010000011">
    <property type="protein sequence ID" value="KAJ6978947.1"/>
    <property type="molecule type" value="Genomic_DNA"/>
</dbReference>
<evidence type="ECO:0000313" key="1">
    <source>
        <dbReference type="EMBL" id="KAJ6978947.1"/>
    </source>
</evidence>
<proteinExistence type="predicted"/>
<keyword evidence="2" id="KW-1185">Reference proteome</keyword>